<organism evidence="2 3">
    <name type="scientific">Rubrobacter tropicus</name>
    <dbReference type="NCBI Taxonomy" id="2653851"/>
    <lineage>
        <taxon>Bacteria</taxon>
        <taxon>Bacillati</taxon>
        <taxon>Actinomycetota</taxon>
        <taxon>Rubrobacteria</taxon>
        <taxon>Rubrobacterales</taxon>
        <taxon>Rubrobacteraceae</taxon>
        <taxon>Rubrobacter</taxon>
    </lineage>
</organism>
<protein>
    <recommendedName>
        <fullName evidence="1">Endonuclease/exonuclease/phosphatase domain-containing protein</fullName>
    </recommendedName>
</protein>
<dbReference type="Gene3D" id="3.60.10.10">
    <property type="entry name" value="Endonuclease/exonuclease/phosphatase"/>
    <property type="match status" value="1"/>
</dbReference>
<dbReference type="CDD" id="cd09083">
    <property type="entry name" value="EEP-1"/>
    <property type="match status" value="1"/>
</dbReference>
<dbReference type="KEGG" id="rub:GBA63_15405"/>
<reference evidence="2 3" key="1">
    <citation type="submission" date="2019-10" db="EMBL/GenBank/DDBJ databases">
        <title>Rubrobacter sp nov SCSIO 52090 isolated from a deep-sea sediment in the South China Sea.</title>
        <authorList>
            <person name="Chen R.W."/>
        </authorList>
    </citation>
    <scope>NUCLEOTIDE SEQUENCE [LARGE SCALE GENOMIC DNA]</scope>
    <source>
        <strain evidence="2 3">SCSIO 52909</strain>
    </source>
</reference>
<dbReference type="InterPro" id="IPR036691">
    <property type="entry name" value="Endo/exonu/phosph_ase_sf"/>
</dbReference>
<dbReference type="InterPro" id="IPR005135">
    <property type="entry name" value="Endo/exonuclease/phosphatase"/>
</dbReference>
<dbReference type="AlphaFoldDB" id="A0A6G8QBK4"/>
<evidence type="ECO:0000259" key="1">
    <source>
        <dbReference type="Pfam" id="PF03372"/>
    </source>
</evidence>
<keyword evidence="3" id="KW-1185">Reference proteome</keyword>
<evidence type="ECO:0000313" key="3">
    <source>
        <dbReference type="Proteomes" id="UP000501452"/>
    </source>
</evidence>
<name>A0A6G8QBK4_9ACTN</name>
<dbReference type="EMBL" id="CP045119">
    <property type="protein sequence ID" value="QIN83870.1"/>
    <property type="molecule type" value="Genomic_DNA"/>
</dbReference>
<dbReference type="SUPFAM" id="SSF56219">
    <property type="entry name" value="DNase I-like"/>
    <property type="match status" value="1"/>
</dbReference>
<dbReference type="GO" id="GO:0000175">
    <property type="term" value="F:3'-5'-RNA exonuclease activity"/>
    <property type="evidence" value="ECO:0007669"/>
    <property type="project" value="TreeGrafter"/>
</dbReference>
<dbReference type="InterPro" id="IPR050410">
    <property type="entry name" value="CCR4/nocturin_mRNA_transcr"/>
</dbReference>
<gene>
    <name evidence="2" type="ORF">GBA63_15405</name>
</gene>
<proteinExistence type="predicted"/>
<evidence type="ECO:0000313" key="2">
    <source>
        <dbReference type="EMBL" id="QIN83870.1"/>
    </source>
</evidence>
<dbReference type="Pfam" id="PF03372">
    <property type="entry name" value="Exo_endo_phos"/>
    <property type="match status" value="1"/>
</dbReference>
<feature type="domain" description="Endonuclease/exonuclease/phosphatase" evidence="1">
    <location>
        <begin position="1"/>
        <end position="258"/>
    </location>
</feature>
<sequence>MSFNVRGASHRDGINAWEGRSDLNVKTIKRYGPGVIGFQEVHAPNLAVYKEKLSGYERIMGPAYGTDRVEEFAAIFYDAERFEELDSGGFWLSDTPDESSASWGNEVVRSANWAVLRCLDTGVAFLHANTHLDHLSEHARVEGNRLIVGQTQETLANHGHPPTIVTGDFNCKPGSAPYEVFMGEGFTDTFLAAGNEDGKDAYTFHAFKGSSFKPSDTDKPFGRIDWILVKDPDDRVTVRSHQIPRDADEEAGLYPSDHYPVLADFDLKA</sequence>
<dbReference type="Proteomes" id="UP000501452">
    <property type="component" value="Chromosome"/>
</dbReference>
<accession>A0A6G8QBK4</accession>
<dbReference type="PANTHER" id="PTHR12121:SF36">
    <property type="entry name" value="ENDONUCLEASE_EXONUCLEASE_PHOSPHATASE DOMAIN-CONTAINING PROTEIN"/>
    <property type="match status" value="1"/>
</dbReference>
<dbReference type="PANTHER" id="PTHR12121">
    <property type="entry name" value="CARBON CATABOLITE REPRESSOR PROTEIN 4"/>
    <property type="match status" value="1"/>
</dbReference>